<feature type="transmembrane region" description="Helical" evidence="1">
    <location>
        <begin position="216"/>
        <end position="234"/>
    </location>
</feature>
<feature type="transmembrane region" description="Helical" evidence="1">
    <location>
        <begin position="339"/>
        <end position="361"/>
    </location>
</feature>
<feature type="transmembrane region" description="Helical" evidence="1">
    <location>
        <begin position="373"/>
        <end position="392"/>
    </location>
</feature>
<feature type="transmembrane region" description="Helical" evidence="1">
    <location>
        <begin position="99"/>
        <end position="122"/>
    </location>
</feature>
<keyword evidence="3" id="KW-1185">Reference proteome</keyword>
<reference evidence="2" key="1">
    <citation type="submission" date="2022-08" db="EMBL/GenBank/DDBJ databases">
        <authorList>
            <person name="Deng Y."/>
            <person name="Han X.-F."/>
            <person name="Zhang Y.-Q."/>
        </authorList>
    </citation>
    <scope>NUCLEOTIDE SEQUENCE</scope>
    <source>
        <strain evidence="2">CPCC 203386</strain>
    </source>
</reference>
<evidence type="ECO:0000313" key="2">
    <source>
        <dbReference type="EMBL" id="MCS5734897.1"/>
    </source>
</evidence>
<keyword evidence="1" id="KW-0472">Membrane</keyword>
<feature type="transmembrane region" description="Helical" evidence="1">
    <location>
        <begin position="179"/>
        <end position="204"/>
    </location>
</feature>
<evidence type="ECO:0000256" key="1">
    <source>
        <dbReference type="SAM" id="Phobius"/>
    </source>
</evidence>
<keyword evidence="1" id="KW-0812">Transmembrane</keyword>
<dbReference type="Proteomes" id="UP001165586">
    <property type="component" value="Unassembled WGS sequence"/>
</dbReference>
<feature type="transmembrane region" description="Helical" evidence="1">
    <location>
        <begin position="280"/>
        <end position="297"/>
    </location>
</feature>
<dbReference type="EMBL" id="JANLCJ010000005">
    <property type="protein sequence ID" value="MCS5734897.1"/>
    <property type="molecule type" value="Genomic_DNA"/>
</dbReference>
<accession>A0ABT2H4M6</accession>
<evidence type="ECO:0008006" key="4">
    <source>
        <dbReference type="Google" id="ProtNLM"/>
    </source>
</evidence>
<sequence length="446" mass="47330">MSRDRFADWAFGRALTPARPLLLRAAVVVVLFAAGIVVTIGRLPREQRNVLWSEDGNQFLAGAFHADYLTNLFTPYAGYMHFLPRTAAQIVEGVVPTGYLGLGMNLAGAAVWSAAALAAFVFTRDRVQVPLRALLWILVLIVPIGSMEVATNTSNSHWFLMFGLFMALSARSGGVARTVFAAALVAAAVMSDPLALAFLPLVVARALALPRLRENIVSIAFVAAGVVQVLVALGTERDRGEPQLQPGPMAATYLVRVVWGDLVGQVDGTRLYAELGRQPVVFLAAAAMVVLAALIALRWRRSGLAAVALAGSLGFYAVTAVLTWASLGRQEPGVEVFLGGRYLVVPSLLLIVAIVATVSMWLPGPEARGARRVVRIVVALVVAAALIAPGILNYRTPDNKAGVPELSTSVPGFRAACEARPHSSVDVPIAPPGFTFSVPCERILAD</sequence>
<organism evidence="2 3">
    <name type="scientific">Herbiconiux daphne</name>
    <dbReference type="NCBI Taxonomy" id="2970914"/>
    <lineage>
        <taxon>Bacteria</taxon>
        <taxon>Bacillati</taxon>
        <taxon>Actinomycetota</taxon>
        <taxon>Actinomycetes</taxon>
        <taxon>Micrococcales</taxon>
        <taxon>Microbacteriaceae</taxon>
        <taxon>Herbiconiux</taxon>
    </lineage>
</organism>
<protein>
    <recommendedName>
        <fullName evidence="4">DUF2029 domain-containing protein</fullName>
    </recommendedName>
</protein>
<name>A0ABT2H4M6_9MICO</name>
<comment type="caution">
    <text evidence="2">The sequence shown here is derived from an EMBL/GenBank/DDBJ whole genome shotgun (WGS) entry which is preliminary data.</text>
</comment>
<gene>
    <name evidence="2" type="ORF">N1032_14220</name>
</gene>
<keyword evidence="1" id="KW-1133">Transmembrane helix</keyword>
<feature type="transmembrane region" description="Helical" evidence="1">
    <location>
        <begin position="304"/>
        <end position="327"/>
    </location>
</feature>
<feature type="transmembrane region" description="Helical" evidence="1">
    <location>
        <begin position="21"/>
        <end position="43"/>
    </location>
</feature>
<dbReference type="RefSeq" id="WP_259539806.1">
    <property type="nucleotide sequence ID" value="NZ_JANLCJ010000005.1"/>
</dbReference>
<proteinExistence type="predicted"/>
<feature type="transmembrane region" description="Helical" evidence="1">
    <location>
        <begin position="134"/>
        <end position="159"/>
    </location>
</feature>
<evidence type="ECO:0000313" key="3">
    <source>
        <dbReference type="Proteomes" id="UP001165586"/>
    </source>
</evidence>